<dbReference type="EMBL" id="JAAHFQ010000460">
    <property type="protein sequence ID" value="NER29959.1"/>
    <property type="molecule type" value="Genomic_DNA"/>
</dbReference>
<keyword evidence="1" id="KW-1133">Transmembrane helix</keyword>
<keyword evidence="1" id="KW-0472">Membrane</keyword>
<name>A0A6B3NA42_9CYAN</name>
<reference evidence="2" key="1">
    <citation type="submission" date="2019-11" db="EMBL/GenBank/DDBJ databases">
        <title>Genomic insights into an expanded diversity of filamentous marine cyanobacteria reveals the extraordinary biosynthetic potential of Moorea and Okeania.</title>
        <authorList>
            <person name="Ferreira Leao T."/>
            <person name="Wang M."/>
            <person name="Moss N."/>
            <person name="Da Silva R."/>
            <person name="Sanders J."/>
            <person name="Nurk S."/>
            <person name="Gurevich A."/>
            <person name="Humphrey G."/>
            <person name="Reher R."/>
            <person name="Zhu Q."/>
            <person name="Belda-Ferre P."/>
            <person name="Glukhov E."/>
            <person name="Rex R."/>
            <person name="Dorrestein P.C."/>
            <person name="Knight R."/>
            <person name="Pevzner P."/>
            <person name="Gerwick W.H."/>
            <person name="Gerwick L."/>
        </authorList>
    </citation>
    <scope>NUCLEOTIDE SEQUENCE</scope>
    <source>
        <strain evidence="2">SIO1C4</strain>
    </source>
</reference>
<evidence type="ECO:0000256" key="1">
    <source>
        <dbReference type="SAM" id="Phobius"/>
    </source>
</evidence>
<proteinExistence type="predicted"/>
<feature type="transmembrane region" description="Helical" evidence="1">
    <location>
        <begin position="128"/>
        <end position="151"/>
    </location>
</feature>
<gene>
    <name evidence="2" type="ORF">F6J89_20655</name>
</gene>
<accession>A0A6B3NA42</accession>
<feature type="transmembrane region" description="Helical" evidence="1">
    <location>
        <begin position="84"/>
        <end position="108"/>
    </location>
</feature>
<comment type="caution">
    <text evidence="2">The sequence shown here is derived from an EMBL/GenBank/DDBJ whole genome shotgun (WGS) entry which is preliminary data.</text>
</comment>
<evidence type="ECO:0000313" key="2">
    <source>
        <dbReference type="EMBL" id="NER29959.1"/>
    </source>
</evidence>
<dbReference type="AlphaFoldDB" id="A0A6B3NA42"/>
<sequence>MHSSKNPDSLLSYQGVYPCPVCRVGQIQAMPLMDAMACECHRHIFTADLERQLLTMPERHPPLTWRWNGRKWTAARLESFELGWFTWLFAIAFVTLPTTLIGLTAYTFPPNPSSNLSWLPVVWTVLTFLSHLAIVSWLVIEFYQFPVWVYLRAGGQRQLGR</sequence>
<organism evidence="2">
    <name type="scientific">Symploca sp. SIO1C4</name>
    <dbReference type="NCBI Taxonomy" id="2607765"/>
    <lineage>
        <taxon>Bacteria</taxon>
        <taxon>Bacillati</taxon>
        <taxon>Cyanobacteriota</taxon>
        <taxon>Cyanophyceae</taxon>
        <taxon>Coleofasciculales</taxon>
        <taxon>Coleofasciculaceae</taxon>
        <taxon>Symploca</taxon>
    </lineage>
</organism>
<protein>
    <submittedName>
        <fullName evidence="2">Uncharacterized protein</fullName>
    </submittedName>
</protein>
<keyword evidence="1" id="KW-0812">Transmembrane</keyword>